<evidence type="ECO:0000313" key="3">
    <source>
        <dbReference type="EMBL" id="MEN2990004.1"/>
    </source>
</evidence>
<protein>
    <recommendedName>
        <fullName evidence="2">PglD N-terminal domain-containing protein</fullName>
    </recommendedName>
</protein>
<name>A0ABU9YMG0_9PROT</name>
<dbReference type="SUPFAM" id="SSF51161">
    <property type="entry name" value="Trimeric LpxA-like enzymes"/>
    <property type="match status" value="1"/>
</dbReference>
<evidence type="ECO:0000313" key="4">
    <source>
        <dbReference type="Proteomes" id="UP001413721"/>
    </source>
</evidence>
<gene>
    <name evidence="3" type="ORF">WG926_16925</name>
</gene>
<comment type="caution">
    <text evidence="3">The sequence shown here is derived from an EMBL/GenBank/DDBJ whole genome shotgun (WGS) entry which is preliminary data.</text>
</comment>
<proteinExistence type="inferred from homology"/>
<dbReference type="Pfam" id="PF17836">
    <property type="entry name" value="PglD_N"/>
    <property type="match status" value="1"/>
</dbReference>
<dbReference type="PANTHER" id="PTHR43300:SF7">
    <property type="entry name" value="UDP-N-ACETYLBACILLOSAMINE N-ACETYLTRANSFERASE"/>
    <property type="match status" value="1"/>
</dbReference>
<dbReference type="InterPro" id="IPR011004">
    <property type="entry name" value="Trimer_LpxA-like_sf"/>
</dbReference>
<accession>A0ABU9YMG0</accession>
<keyword evidence="4" id="KW-1185">Reference proteome</keyword>
<evidence type="ECO:0000256" key="1">
    <source>
        <dbReference type="ARBA" id="ARBA00007274"/>
    </source>
</evidence>
<dbReference type="Gene3D" id="2.160.10.10">
    <property type="entry name" value="Hexapeptide repeat proteins"/>
    <property type="match status" value="1"/>
</dbReference>
<reference evidence="3 4" key="1">
    <citation type="submission" date="2024-03" db="EMBL/GenBank/DDBJ databases">
        <title>High-quality draft genome sequencing of Tistrella sp. BH-R2-4.</title>
        <authorList>
            <person name="Dong C."/>
        </authorList>
    </citation>
    <scope>NUCLEOTIDE SEQUENCE [LARGE SCALE GENOMIC DNA]</scope>
    <source>
        <strain evidence="3 4">BH-R2-4</strain>
    </source>
</reference>
<evidence type="ECO:0000259" key="2">
    <source>
        <dbReference type="Pfam" id="PF17836"/>
    </source>
</evidence>
<dbReference type="PANTHER" id="PTHR43300">
    <property type="entry name" value="ACETYLTRANSFERASE"/>
    <property type="match status" value="1"/>
</dbReference>
<comment type="similarity">
    <text evidence="1">Belongs to the transferase hexapeptide repeat family.</text>
</comment>
<feature type="domain" description="PglD N-terminal" evidence="2">
    <location>
        <begin position="3"/>
        <end position="78"/>
    </location>
</feature>
<sequence>MTDLVIFGSGGFAQEVAAYAADAGFRLRGFLDVSAEAWQAHGAPEPGWLGREEDYRPDGTEVFALGIADTAIRARLIARWFDAPPAGADTGGACWPAATIIHPTATIMAGATIGAGSVLGPRAHVGVKARPGRFTVMNYGCSFGHDGASGCNNVLASGVQLAGYVTLGADNFFGISASVQPRLTLGDRNRIQAGVSVASDVGSGAFVFRKDQPKTAFLFTAPTLAADAGGEG</sequence>
<dbReference type="InterPro" id="IPR041561">
    <property type="entry name" value="PglD_N"/>
</dbReference>
<dbReference type="EMBL" id="JBBKTW010000006">
    <property type="protein sequence ID" value="MEN2990004.1"/>
    <property type="molecule type" value="Genomic_DNA"/>
</dbReference>
<dbReference type="InterPro" id="IPR050179">
    <property type="entry name" value="Trans_hexapeptide_repeat"/>
</dbReference>
<dbReference type="RefSeq" id="WP_345937864.1">
    <property type="nucleotide sequence ID" value="NZ_JBBKTW010000006.1"/>
</dbReference>
<organism evidence="3 4">
    <name type="scientific">Tistrella arctica</name>
    <dbReference type="NCBI Taxonomy" id="3133430"/>
    <lineage>
        <taxon>Bacteria</taxon>
        <taxon>Pseudomonadati</taxon>
        <taxon>Pseudomonadota</taxon>
        <taxon>Alphaproteobacteria</taxon>
        <taxon>Geminicoccales</taxon>
        <taxon>Geminicoccaceae</taxon>
        <taxon>Tistrella</taxon>
    </lineage>
</organism>
<dbReference type="Gene3D" id="3.40.50.20">
    <property type="match status" value="1"/>
</dbReference>
<dbReference type="Proteomes" id="UP001413721">
    <property type="component" value="Unassembled WGS sequence"/>
</dbReference>